<dbReference type="PANTHER" id="PTHR30330">
    <property type="entry name" value="AGSS FAMILY TRANSPORTER, SODIUM-ALANINE"/>
    <property type="match status" value="1"/>
</dbReference>
<feature type="transmembrane region" description="Helical" evidence="8">
    <location>
        <begin position="34"/>
        <end position="54"/>
    </location>
</feature>
<feature type="transmembrane region" description="Helical" evidence="8">
    <location>
        <begin position="412"/>
        <end position="435"/>
    </location>
</feature>
<reference evidence="9 10" key="1">
    <citation type="submission" date="2020-03" db="EMBL/GenBank/DDBJ databases">
        <title>Genomic Encyclopedia of Type Strains, Phase IV (KMG-IV): sequencing the most valuable type-strain genomes for metagenomic binning, comparative biology and taxonomic classification.</title>
        <authorList>
            <person name="Goeker M."/>
        </authorList>
    </citation>
    <scope>NUCLEOTIDE SEQUENCE [LARGE SCALE GENOMIC DNA]</scope>
    <source>
        <strain evidence="9 10">DSM 105096</strain>
    </source>
</reference>
<keyword evidence="10" id="KW-1185">Reference proteome</keyword>
<proteinExistence type="inferred from homology"/>
<dbReference type="Gene3D" id="1.20.1740.10">
    <property type="entry name" value="Amino acid/polyamine transporter I"/>
    <property type="match status" value="1"/>
</dbReference>
<dbReference type="RefSeq" id="WP_168035429.1">
    <property type="nucleotide sequence ID" value="NZ_JAATJH010000001.1"/>
</dbReference>
<feature type="transmembrane region" description="Helical" evidence="8">
    <location>
        <begin position="296"/>
        <end position="319"/>
    </location>
</feature>
<feature type="transmembrane region" description="Helical" evidence="8">
    <location>
        <begin position="456"/>
        <end position="474"/>
    </location>
</feature>
<keyword evidence="4 8" id="KW-1003">Cell membrane</keyword>
<feature type="transmembrane region" description="Helical" evidence="8">
    <location>
        <begin position="360"/>
        <end position="382"/>
    </location>
</feature>
<feature type="transmembrane region" description="Helical" evidence="8">
    <location>
        <begin position="480"/>
        <end position="499"/>
    </location>
</feature>
<dbReference type="EMBL" id="JAATJH010000001">
    <property type="protein sequence ID" value="NJC24607.1"/>
    <property type="molecule type" value="Genomic_DNA"/>
</dbReference>
<evidence type="ECO:0000256" key="7">
    <source>
        <dbReference type="ARBA" id="ARBA00023136"/>
    </source>
</evidence>
<feature type="transmembrane region" description="Helical" evidence="8">
    <location>
        <begin position="61"/>
        <end position="82"/>
    </location>
</feature>
<evidence type="ECO:0000256" key="2">
    <source>
        <dbReference type="ARBA" id="ARBA00009261"/>
    </source>
</evidence>
<dbReference type="PANTHER" id="PTHR30330:SF3">
    <property type="entry name" value="TRANSCRIPTIONAL REGULATOR, LRP FAMILY"/>
    <property type="match status" value="1"/>
</dbReference>
<comment type="similarity">
    <text evidence="2 8">Belongs to the alanine or glycine:cation symporter (AGCS) (TC 2.A.25) family.</text>
</comment>
<keyword evidence="3 8" id="KW-0813">Transport</keyword>
<keyword evidence="8" id="KW-0769">Symport</keyword>
<evidence type="ECO:0000313" key="9">
    <source>
        <dbReference type="EMBL" id="NJC24607.1"/>
    </source>
</evidence>
<feature type="transmembrane region" description="Helical" evidence="8">
    <location>
        <begin position="237"/>
        <end position="258"/>
    </location>
</feature>
<comment type="subcellular location">
    <subcellularLocation>
        <location evidence="1 8">Cell membrane</location>
        <topology evidence="1 8">Multi-pass membrane protein</topology>
    </subcellularLocation>
</comment>
<evidence type="ECO:0000256" key="3">
    <source>
        <dbReference type="ARBA" id="ARBA00022448"/>
    </source>
</evidence>
<gene>
    <name evidence="9" type="ORF">GGR27_000088</name>
</gene>
<keyword evidence="5 8" id="KW-0812">Transmembrane</keyword>
<dbReference type="Pfam" id="PF01235">
    <property type="entry name" value="Na_Ala_symp"/>
    <property type="match status" value="1"/>
</dbReference>
<keyword evidence="7 8" id="KW-0472">Membrane</keyword>
<evidence type="ECO:0000256" key="5">
    <source>
        <dbReference type="ARBA" id="ARBA00022692"/>
    </source>
</evidence>
<sequence length="526" mass="56013">MLKKYVLAILGLFSPIFLLAQEEAGPVDAFLQSIFEPVTAFVEAIVFFPFPFLIGGQEVPFVLPWLIIGATVFTVYMGFINITAFRHAIDVVRGIYDDPNEPGEVSHFQALTAALSGTVGVGNIAGVAYAVALGGPGATFWMIVAGFLGMSSKFVECSLGVMYRDVHADGSVSGGPMYYLDRGLAEKGKNWGILGKVLAVFFAIFCIGGSLGGGNMVQINQATVQLTDITGGVDSIFYGRGWIFGTAMALVVGLIILGGIKSIAKVTDKVVPFMVGVYILGALIVLGYHFTDIPAAFGQIIGGAFNSDALYGGAVGVLIQGFRRAAFSNEAGVGSASIAHSAAKTDEPISEGIVALLEPFIDTVVVCTMTALVIVITNYGGYGAVDAFANKTNETVGDIALTSAAFESVISWFPIVLGIAVILFALSTMISWSYYGLKCWTYLFGQTKTQEAIYKIIFCLFVIIGSGISAKAVFDFGDAMIFAMCFPNVLGLYFLMPNVRRALKDYMSRIKDGSIKQFDKEGNVIN</sequence>
<accession>A0ABX0X648</accession>
<feature type="transmembrane region" description="Helical" evidence="8">
    <location>
        <begin position="127"/>
        <end position="148"/>
    </location>
</feature>
<evidence type="ECO:0000313" key="10">
    <source>
        <dbReference type="Proteomes" id="UP000770785"/>
    </source>
</evidence>
<keyword evidence="6 8" id="KW-1133">Transmembrane helix</keyword>
<dbReference type="PRINTS" id="PR00175">
    <property type="entry name" value="NAALASMPORT"/>
</dbReference>
<name>A0ABX0X648_9BACT</name>
<protein>
    <submittedName>
        <fullName evidence="9">AGCS family alanine or glycine:cation symporter</fullName>
    </submittedName>
</protein>
<feature type="transmembrane region" description="Helical" evidence="8">
    <location>
        <begin position="197"/>
        <end position="217"/>
    </location>
</feature>
<feature type="transmembrane region" description="Helical" evidence="8">
    <location>
        <begin position="270"/>
        <end position="290"/>
    </location>
</feature>
<comment type="caution">
    <text evidence="9">The sequence shown here is derived from an EMBL/GenBank/DDBJ whole genome shotgun (WGS) entry which is preliminary data.</text>
</comment>
<evidence type="ECO:0000256" key="6">
    <source>
        <dbReference type="ARBA" id="ARBA00022989"/>
    </source>
</evidence>
<dbReference type="Proteomes" id="UP000770785">
    <property type="component" value="Unassembled WGS sequence"/>
</dbReference>
<dbReference type="InterPro" id="IPR001463">
    <property type="entry name" value="Na/Ala_symport"/>
</dbReference>
<evidence type="ECO:0000256" key="1">
    <source>
        <dbReference type="ARBA" id="ARBA00004651"/>
    </source>
</evidence>
<dbReference type="NCBIfam" id="TIGR00835">
    <property type="entry name" value="agcS"/>
    <property type="match status" value="1"/>
</dbReference>
<evidence type="ECO:0000256" key="4">
    <source>
        <dbReference type="ARBA" id="ARBA00022475"/>
    </source>
</evidence>
<evidence type="ECO:0000256" key="8">
    <source>
        <dbReference type="RuleBase" id="RU363064"/>
    </source>
</evidence>
<organism evidence="9 10">
    <name type="scientific">Neolewinella antarctica</name>
    <dbReference type="NCBI Taxonomy" id="442734"/>
    <lineage>
        <taxon>Bacteria</taxon>
        <taxon>Pseudomonadati</taxon>
        <taxon>Bacteroidota</taxon>
        <taxon>Saprospiria</taxon>
        <taxon>Saprospirales</taxon>
        <taxon>Lewinellaceae</taxon>
        <taxon>Neolewinella</taxon>
    </lineage>
</organism>